<evidence type="ECO:0000313" key="2">
    <source>
        <dbReference type="Proteomes" id="UP001180616"/>
    </source>
</evidence>
<name>A0ABY9QZR4_9BACT</name>
<evidence type="ECO:0008006" key="3">
    <source>
        <dbReference type="Google" id="ProtNLM"/>
    </source>
</evidence>
<sequence>MGAAADILSAGQREVIAREILVGALPNLVGGKVSSHCPLHEERTKGGAFFYDPEEDVAFCHSCSQSQDLIGLWLISRGLDPADPQGFREFFERFAPGKLGEGRREHRPRERARVVWAPRVMEPCPDMWRQQAMAFVEKYAQRLQQNAEALDRLAEWGVTQETAKACQIGWLHEDRYFKFSTWGLPYEENAKGNERCIRAPEGVCVSVLCRWAAAPHQGADGRT</sequence>
<dbReference type="SUPFAM" id="SSF57783">
    <property type="entry name" value="Zinc beta-ribbon"/>
    <property type="match status" value="1"/>
</dbReference>
<dbReference type="InterPro" id="IPR036977">
    <property type="entry name" value="DNA_primase_Znf_CHC2"/>
</dbReference>
<dbReference type="Gene3D" id="3.90.580.10">
    <property type="entry name" value="Zinc finger, CHC2-type domain"/>
    <property type="match status" value="1"/>
</dbReference>
<dbReference type="RefSeq" id="WP_309540510.1">
    <property type="nucleotide sequence ID" value="NZ_CP133659.1"/>
</dbReference>
<accession>A0ABY9QZR4</accession>
<organism evidence="1 2">
    <name type="scientific">Nitratidesulfovibrio liaohensis</name>
    <dbReference type="NCBI Taxonomy" id="2604158"/>
    <lineage>
        <taxon>Bacteria</taxon>
        <taxon>Pseudomonadati</taxon>
        <taxon>Thermodesulfobacteriota</taxon>
        <taxon>Desulfovibrionia</taxon>
        <taxon>Desulfovibrionales</taxon>
        <taxon>Desulfovibrionaceae</taxon>
        <taxon>Nitratidesulfovibrio</taxon>
    </lineage>
</organism>
<protein>
    <recommendedName>
        <fullName evidence="3">Zinc finger CHC2-type domain-containing protein</fullName>
    </recommendedName>
</protein>
<keyword evidence="2" id="KW-1185">Reference proteome</keyword>
<reference evidence="1" key="1">
    <citation type="submission" date="2023-09" db="EMBL/GenBank/DDBJ databases">
        <authorList>
            <consortium name="CW5 consortium"/>
            <person name="Lu C.-W."/>
        </authorList>
    </citation>
    <scope>NUCLEOTIDE SEQUENCE</scope>
    <source>
        <strain evidence="1">KPS</strain>
    </source>
</reference>
<proteinExistence type="predicted"/>
<dbReference type="Proteomes" id="UP001180616">
    <property type="component" value="Chromosome"/>
</dbReference>
<gene>
    <name evidence="1" type="ORF">KPS_002430</name>
</gene>
<evidence type="ECO:0000313" key="1">
    <source>
        <dbReference type="EMBL" id="WMW64417.1"/>
    </source>
</evidence>
<dbReference type="EMBL" id="CP133659">
    <property type="protein sequence ID" value="WMW64417.1"/>
    <property type="molecule type" value="Genomic_DNA"/>
</dbReference>